<organism evidence="1 2">
    <name type="scientific">Kribbella caucasensis</name>
    <dbReference type="NCBI Taxonomy" id="2512215"/>
    <lineage>
        <taxon>Bacteria</taxon>
        <taxon>Bacillati</taxon>
        <taxon>Actinomycetota</taxon>
        <taxon>Actinomycetes</taxon>
        <taxon>Propionibacteriales</taxon>
        <taxon>Kribbellaceae</taxon>
        <taxon>Kribbella</taxon>
    </lineage>
</organism>
<comment type="caution">
    <text evidence="1">The sequence shown here is derived from an EMBL/GenBank/DDBJ whole genome shotgun (WGS) entry which is preliminary data.</text>
</comment>
<protein>
    <submittedName>
        <fullName evidence="1">Uncharacterized protein</fullName>
    </submittedName>
</protein>
<dbReference type="Proteomes" id="UP000295388">
    <property type="component" value="Unassembled WGS sequence"/>
</dbReference>
<sequence length="49" mass="5258">MRVTTVFNRVLRLDGASAVGVAFTDDGAAVTLRRRATLQRVRVLKAATG</sequence>
<dbReference type="RefSeq" id="WP_166665414.1">
    <property type="nucleotide sequence ID" value="NZ_SNWQ01000004.1"/>
</dbReference>
<accession>A0A4R6KIK9</accession>
<dbReference type="EMBL" id="SNWQ01000004">
    <property type="protein sequence ID" value="TDO50874.1"/>
    <property type="molecule type" value="Genomic_DNA"/>
</dbReference>
<gene>
    <name evidence="1" type="ORF">EV643_104374</name>
</gene>
<name>A0A4R6KIK9_9ACTN</name>
<evidence type="ECO:0000313" key="2">
    <source>
        <dbReference type="Proteomes" id="UP000295388"/>
    </source>
</evidence>
<dbReference type="AlphaFoldDB" id="A0A4R6KIK9"/>
<proteinExistence type="predicted"/>
<reference evidence="1 2" key="1">
    <citation type="submission" date="2019-03" db="EMBL/GenBank/DDBJ databases">
        <title>Genomic Encyclopedia of Type Strains, Phase III (KMG-III): the genomes of soil and plant-associated and newly described type strains.</title>
        <authorList>
            <person name="Whitman W."/>
        </authorList>
    </citation>
    <scope>NUCLEOTIDE SEQUENCE [LARGE SCALE GENOMIC DNA]</scope>
    <source>
        <strain evidence="1 2">VKM Ac-2527</strain>
    </source>
</reference>
<evidence type="ECO:0000313" key="1">
    <source>
        <dbReference type="EMBL" id="TDO50874.1"/>
    </source>
</evidence>
<keyword evidence="2" id="KW-1185">Reference proteome</keyword>